<feature type="compositionally biased region" description="Basic and acidic residues" evidence="4">
    <location>
        <begin position="572"/>
        <end position="584"/>
    </location>
</feature>
<feature type="region of interest" description="Disordered" evidence="4">
    <location>
        <begin position="521"/>
        <end position="598"/>
    </location>
</feature>
<feature type="compositionally biased region" description="Basic and acidic residues" evidence="4">
    <location>
        <begin position="1118"/>
        <end position="1154"/>
    </location>
</feature>
<feature type="compositionally biased region" description="Acidic residues" evidence="4">
    <location>
        <begin position="370"/>
        <end position="398"/>
    </location>
</feature>
<organism evidence="5 6">
    <name type="scientific">Plasmodium vivax</name>
    <name type="common">malaria parasite P. vivax</name>
    <dbReference type="NCBI Taxonomy" id="5855"/>
    <lineage>
        <taxon>Eukaryota</taxon>
        <taxon>Sar</taxon>
        <taxon>Alveolata</taxon>
        <taxon>Apicomplexa</taxon>
        <taxon>Aconoidasida</taxon>
        <taxon>Haemosporida</taxon>
        <taxon>Plasmodiidae</taxon>
        <taxon>Plasmodium</taxon>
        <taxon>Plasmodium (Plasmodium)</taxon>
    </lineage>
</organism>
<dbReference type="InterPro" id="IPR050836">
    <property type="entry name" value="SDS22/Internalin_LRR"/>
</dbReference>
<dbReference type="VEuPathDB" id="PlasmoDB:PVW1_110042700"/>
<feature type="compositionally biased region" description="Acidic residues" evidence="4">
    <location>
        <begin position="443"/>
        <end position="457"/>
    </location>
</feature>
<evidence type="ECO:0000256" key="3">
    <source>
        <dbReference type="SAM" id="Coils"/>
    </source>
</evidence>
<dbReference type="InterPro" id="IPR032675">
    <property type="entry name" value="LRR_dom_sf"/>
</dbReference>
<feature type="compositionally biased region" description="Low complexity" evidence="4">
    <location>
        <begin position="660"/>
        <end position="677"/>
    </location>
</feature>
<dbReference type="PROSITE" id="PS51450">
    <property type="entry name" value="LRR"/>
    <property type="match status" value="4"/>
</dbReference>
<evidence type="ECO:0000256" key="4">
    <source>
        <dbReference type="SAM" id="MobiDB-lite"/>
    </source>
</evidence>
<proteinExistence type="predicted"/>
<dbReference type="SMART" id="SM00365">
    <property type="entry name" value="LRR_SD22"/>
    <property type="match status" value="4"/>
</dbReference>
<evidence type="ECO:0000313" key="5">
    <source>
        <dbReference type="EMBL" id="SCO73735.1"/>
    </source>
</evidence>
<feature type="coiled-coil region" evidence="3">
    <location>
        <begin position="1492"/>
        <end position="1519"/>
    </location>
</feature>
<feature type="coiled-coil region" evidence="3">
    <location>
        <begin position="1212"/>
        <end position="1246"/>
    </location>
</feature>
<dbReference type="VEuPathDB" id="PlasmoDB:PVP01_1136900"/>
<feature type="compositionally biased region" description="Acidic residues" evidence="4">
    <location>
        <begin position="585"/>
        <end position="596"/>
    </location>
</feature>
<evidence type="ECO:0000256" key="2">
    <source>
        <dbReference type="ARBA" id="ARBA00022737"/>
    </source>
</evidence>
<feature type="compositionally biased region" description="Low complexity" evidence="4">
    <location>
        <begin position="800"/>
        <end position="815"/>
    </location>
</feature>
<feature type="compositionally biased region" description="Basic and acidic residues" evidence="4">
    <location>
        <begin position="626"/>
        <end position="640"/>
    </location>
</feature>
<dbReference type="PANTHER" id="PTHR46652">
    <property type="entry name" value="LEUCINE-RICH REPEAT AND IQ DOMAIN-CONTAINING PROTEIN 1-RELATED"/>
    <property type="match status" value="1"/>
</dbReference>
<dbReference type="Gene3D" id="3.80.10.10">
    <property type="entry name" value="Ribonuclease Inhibitor"/>
    <property type="match status" value="2"/>
</dbReference>
<feature type="region of interest" description="Disordered" evidence="4">
    <location>
        <begin position="1047"/>
        <end position="1067"/>
    </location>
</feature>
<feature type="region of interest" description="Disordered" evidence="4">
    <location>
        <begin position="918"/>
        <end position="1003"/>
    </location>
</feature>
<evidence type="ECO:0000313" key="6">
    <source>
        <dbReference type="Proteomes" id="UP000305196"/>
    </source>
</evidence>
<protein>
    <submittedName>
        <fullName evidence="5">Leucine-rich repeat protein</fullName>
    </submittedName>
</protein>
<feature type="region of interest" description="Disordered" evidence="4">
    <location>
        <begin position="365"/>
        <end position="398"/>
    </location>
</feature>
<feature type="region of interest" description="Disordered" evidence="4">
    <location>
        <begin position="427"/>
        <end position="482"/>
    </location>
</feature>
<feature type="region of interest" description="Disordered" evidence="4">
    <location>
        <begin position="1108"/>
        <end position="1172"/>
    </location>
</feature>
<dbReference type="VEuPathDB" id="PlasmoDB:PVPAM_110041600"/>
<reference evidence="5 6" key="1">
    <citation type="submission" date="2016-07" db="EMBL/GenBank/DDBJ databases">
        <authorList>
            <consortium name="Pathogen Informatics"/>
        </authorList>
    </citation>
    <scope>NUCLEOTIDE SEQUENCE [LARGE SCALE GENOMIC DNA]</scope>
</reference>
<sequence>MLLDLSNCHLRSLEDSDVILEKLIEQNADYTSVTYLDASNNSIRSLKGLSSFENLKTLNISNNCLTSLDGDFIPPSTEKIIAHHNDLTDICFKGVKKLPGVKNPSGGTQQKEVQSDSHHGGETKEEGRPKCGAPPSSAVSCQEEKGEDSPNSSYGDSYRSHVMNEKIFYTNGDLPLNRLAFLDVSFNKIKKLTTFERYLHIINKKNRERSLEGGYSDEGHIKEFISNKTEQDVMLLFFNSLDTLYLRGNKLTNLKGLSVFKNLKVLDLRSNLINHPVQLFYLLDNKNWLKRYNEEHSTGSFSPGCRLTDCRSYFLSVLQKYRNLKCLQNLFLRGNQHVLRPKHLFLSVCDVLRCANARGRFTTDVAGGEAGEEEDAVGEEADAVGEEADAVGEEPYEVGEEPYEVGDDALDAEGEEDLVSNLLSAASNRAVSQTGEGGYSDGGDLDGGDLDEGDLDEGDSHGGDSDGGYSDGGYSNGGYSDEAYLDESLTDRGKEPSEQVQNLRKAVVPSLEASLSASLVANEAGESNPPVRHQIRGERNAPEKASEPNGLAKRRGPPNGAGELEETSAYRYLREERDDVHEDAAPSEEAPEDAIPSEELIEKLINRISRKVSTNTPKLVTPISGRTKDNVKERRFRGEEPPVMEISHRGSINGGGKTQGVRVSSVEGESGSTYEGVVRQEGLGDSSCDGGEADELEADELDADELDAERPAAPPNGLLHVARARSAVNVEEDETSCSFSSVVKANQAKSVLKEILIGSKGLDRYSSHNSSSMGSDVFEGDSDGASTAGEDPARGDTTRGKPTQGGTTQGEPTQGNNRSGKGVGAGQIRVAPQKGSHADAALTARMREHKRGEGNGGVPPNERFCREGNGGVPPNPGFFRGSQAGKTRGAGEPNDEKIKWLAKKGTLNDEVHVKNAKTAASGNGAKGDCLDGRRKSKGGGNFALVTKGVASRRTNVGDPPGEKGTLKRASERLRTSGEAKEEKQISKEGEKNETKVNDREMREERKKALMGLLKLDLCKGEKGKRRGRVDTSNHPCVYQSKDKKCGDYSASVKSESTDVTERDSRKHVLQGEEKLRLNFPYGNDLGELHRARGISVYAYPVRIQGVTAAGGGSEGGSEEGRTHDKEGSHDEGGSHDEEGNHEESNHQLSNRDELSMPGEESPEGPAPSSSAEILQRLSDLQATSEKDATLSNSLALHLKEVCLTLGKEKQQSDILLGQNEKLEIEIKRLKESKQKLKTKMKKLEDCYKQKCKLVKRYQHMRRRFKVVEQDQVEMPDDDMDHQNKYIENAMEQLYNVFSDVFGENHVMTKRIESLANVYIKKEKSVEIQMVTQRKQLELLKNVEEIVKKKNEYYCELQKKNEIIASLNSNLAKITQSVADMKNGVLESEQKMKDLTAQLAKKEALLKEFERKNSQMMDEKEKLFQKERAQLLDLLNGKDENVKSVKHYKEEIKCLEDKLKNYLDRNVHRMHDKNYELMVDKLHDEQIKMHSLLTEKEKIINEKNIQIENLESQLQSWADEATNWVVVADKHTKLITNHNILKKNYEELKYKYIMDMKYVQTNKNEKVKELMRKYA</sequence>
<gene>
    <name evidence="5" type="ORF">PVC01_110042500</name>
</gene>
<dbReference type="InterPro" id="IPR025875">
    <property type="entry name" value="Leu-rich_rpt_4"/>
</dbReference>
<feature type="region of interest" description="Disordered" evidence="4">
    <location>
        <begin position="617"/>
        <end position="718"/>
    </location>
</feature>
<dbReference type="VEuPathDB" id="PlasmoDB:PVX_113755"/>
<feature type="compositionally biased region" description="Basic and acidic residues" evidence="4">
    <location>
        <begin position="113"/>
        <end position="129"/>
    </location>
</feature>
<feature type="compositionally biased region" description="Basic and acidic residues" evidence="4">
    <location>
        <begin position="960"/>
        <end position="1003"/>
    </location>
</feature>
<feature type="compositionally biased region" description="Basic and acidic residues" evidence="4">
    <location>
        <begin position="1055"/>
        <end position="1067"/>
    </location>
</feature>
<dbReference type="InterPro" id="IPR001611">
    <property type="entry name" value="Leu-rich_rpt"/>
</dbReference>
<evidence type="ECO:0000256" key="1">
    <source>
        <dbReference type="ARBA" id="ARBA00022614"/>
    </source>
</evidence>
<keyword evidence="2" id="KW-0677">Repeat</keyword>
<dbReference type="PANTHER" id="PTHR46652:SF3">
    <property type="entry name" value="LEUCINE-RICH REPEAT-CONTAINING PROTEIN 9"/>
    <property type="match status" value="1"/>
</dbReference>
<feature type="compositionally biased region" description="Acidic residues" evidence="4">
    <location>
        <begin position="691"/>
        <end position="707"/>
    </location>
</feature>
<accession>A0A1G4HFQ5</accession>
<dbReference type="Pfam" id="PF12799">
    <property type="entry name" value="LRR_4"/>
    <property type="match status" value="1"/>
</dbReference>
<dbReference type="SUPFAM" id="SSF52058">
    <property type="entry name" value="L domain-like"/>
    <property type="match status" value="1"/>
</dbReference>
<dbReference type="Proteomes" id="UP000305196">
    <property type="component" value="Chromosome 11"/>
</dbReference>
<feature type="coiled-coil region" evidence="3">
    <location>
        <begin position="1377"/>
        <end position="1464"/>
    </location>
</feature>
<feature type="compositionally biased region" description="Basic and acidic residues" evidence="4">
    <location>
        <begin position="535"/>
        <end position="546"/>
    </location>
</feature>
<dbReference type="EMBL" id="LT615266">
    <property type="protein sequence ID" value="SCO73735.1"/>
    <property type="molecule type" value="Genomic_DNA"/>
</dbReference>
<feature type="region of interest" description="Disordered" evidence="4">
    <location>
        <begin position="760"/>
        <end position="895"/>
    </location>
</feature>
<keyword evidence="1" id="KW-0433">Leucine-rich repeat</keyword>
<feature type="region of interest" description="Disordered" evidence="4">
    <location>
        <begin position="102"/>
        <end position="157"/>
    </location>
</feature>
<name>A0A1G4HFQ5_PLAVI</name>
<keyword evidence="3" id="KW-0175">Coiled coil</keyword>
<feature type="compositionally biased region" description="Gly residues" evidence="4">
    <location>
        <begin position="465"/>
        <end position="476"/>
    </location>
</feature>